<evidence type="ECO:0000256" key="2">
    <source>
        <dbReference type="ARBA" id="ARBA00022475"/>
    </source>
</evidence>
<proteinExistence type="inferred from homology"/>
<evidence type="ECO:0000259" key="11">
    <source>
        <dbReference type="PROSITE" id="PS50262"/>
    </source>
</evidence>
<keyword evidence="6 10" id="KW-0472">Membrane</keyword>
<keyword evidence="4 10" id="KW-1133">Transmembrane helix</keyword>
<feature type="transmembrane region" description="Helical" evidence="10">
    <location>
        <begin position="130"/>
        <end position="154"/>
    </location>
</feature>
<keyword evidence="9 10" id="KW-0807">Transducer</keyword>
<evidence type="ECO:0000256" key="10">
    <source>
        <dbReference type="RuleBase" id="RU046427"/>
    </source>
</evidence>
<feature type="transmembrane region" description="Helical" evidence="10">
    <location>
        <begin position="166"/>
        <end position="187"/>
    </location>
</feature>
<comment type="caution">
    <text evidence="10">Lacks conserved residue(s) required for the propagation of feature annotation.</text>
</comment>
<reference evidence="12" key="1">
    <citation type="journal article" date="2020" name="bioRxiv">
        <title>Chromosome-level reference genome of the European wasp spider Argiope bruennichi: a resource for studies on range expansion and evolutionary adaptation.</title>
        <authorList>
            <person name="Sheffer M.M."/>
            <person name="Hoppe A."/>
            <person name="Krehenwinkel H."/>
            <person name="Uhl G."/>
            <person name="Kuss A.W."/>
            <person name="Jensen L."/>
            <person name="Jensen C."/>
            <person name="Gillespie R.G."/>
            <person name="Hoff K.J."/>
            <person name="Prost S."/>
        </authorList>
    </citation>
    <scope>NUCLEOTIDE SEQUENCE</scope>
</reference>
<dbReference type="AlphaFoldDB" id="A0A8T0FU00"/>
<dbReference type="GO" id="GO:0005886">
    <property type="term" value="C:plasma membrane"/>
    <property type="evidence" value="ECO:0007669"/>
    <property type="project" value="UniProtKB-SubCell"/>
</dbReference>
<evidence type="ECO:0000256" key="1">
    <source>
        <dbReference type="ARBA" id="ARBA00004651"/>
    </source>
</evidence>
<evidence type="ECO:0000256" key="9">
    <source>
        <dbReference type="ARBA" id="ARBA00023224"/>
    </source>
</evidence>
<evidence type="ECO:0000256" key="6">
    <source>
        <dbReference type="ARBA" id="ARBA00023136"/>
    </source>
</evidence>
<dbReference type="Gene3D" id="1.20.1070.10">
    <property type="entry name" value="Rhodopsin 7-helix transmembrane proteins"/>
    <property type="match status" value="1"/>
</dbReference>
<keyword evidence="2" id="KW-1003">Cell membrane</keyword>
<dbReference type="CDD" id="cd15382">
    <property type="entry name" value="7tmA_AKHR"/>
    <property type="match status" value="1"/>
</dbReference>
<accession>A0A8T0FU00</accession>
<dbReference type="GO" id="GO:0032870">
    <property type="term" value="P:cellular response to hormone stimulus"/>
    <property type="evidence" value="ECO:0007669"/>
    <property type="project" value="TreeGrafter"/>
</dbReference>
<evidence type="ECO:0000256" key="4">
    <source>
        <dbReference type="ARBA" id="ARBA00022989"/>
    </source>
</evidence>
<comment type="similarity">
    <text evidence="10">Belongs to the G-protein coupled receptor 1 family. Vasopressin/oxytocin receptor subfamily.</text>
</comment>
<keyword evidence="7 10" id="KW-0675">Receptor</keyword>
<dbReference type="GO" id="GO:0005000">
    <property type="term" value="F:vasopressin receptor activity"/>
    <property type="evidence" value="ECO:0007669"/>
    <property type="project" value="InterPro"/>
</dbReference>
<evidence type="ECO:0000256" key="8">
    <source>
        <dbReference type="ARBA" id="ARBA00023180"/>
    </source>
</evidence>
<dbReference type="PANTHER" id="PTHR24241:SF190">
    <property type="entry name" value="CARDIOACCELERATORY PEPTIDE RECEPTOR-LIKE PROTEIN"/>
    <property type="match status" value="1"/>
</dbReference>
<comment type="caution">
    <text evidence="12">The sequence shown here is derived from an EMBL/GenBank/DDBJ whole genome shotgun (WGS) entry which is preliminary data.</text>
</comment>
<keyword evidence="8 10" id="KW-0325">Glycoprotein</keyword>
<dbReference type="GO" id="GO:0042277">
    <property type="term" value="F:peptide binding"/>
    <property type="evidence" value="ECO:0007669"/>
    <property type="project" value="TreeGrafter"/>
</dbReference>
<dbReference type="SUPFAM" id="SSF81321">
    <property type="entry name" value="Family A G protein-coupled receptor-like"/>
    <property type="match status" value="1"/>
</dbReference>
<keyword evidence="5 10" id="KW-0297">G-protein coupled receptor</keyword>
<feature type="transmembrane region" description="Helical" evidence="10">
    <location>
        <begin position="287"/>
        <end position="311"/>
    </location>
</feature>
<feature type="transmembrane region" description="Helical" evidence="10">
    <location>
        <begin position="86"/>
        <end position="110"/>
    </location>
</feature>
<evidence type="ECO:0000256" key="5">
    <source>
        <dbReference type="ARBA" id="ARBA00023040"/>
    </source>
</evidence>
<evidence type="ECO:0000313" key="13">
    <source>
        <dbReference type="Proteomes" id="UP000807504"/>
    </source>
</evidence>
<feature type="transmembrane region" description="Helical" evidence="10">
    <location>
        <begin position="52"/>
        <end position="74"/>
    </location>
</feature>
<keyword evidence="3 10" id="KW-0812">Transmembrane</keyword>
<dbReference type="PRINTS" id="PR00237">
    <property type="entry name" value="GPCRRHODOPSN"/>
</dbReference>
<dbReference type="InterPro" id="IPR017452">
    <property type="entry name" value="GPCR_Rhodpsn_7TM"/>
</dbReference>
<comment type="subcellular location">
    <subcellularLocation>
        <location evidence="1 10">Cell membrane</location>
        <topology evidence="1 10">Multi-pass membrane protein</topology>
    </subcellularLocation>
</comment>
<dbReference type="PROSITE" id="PS50262">
    <property type="entry name" value="G_PROTEIN_RECEP_F1_2"/>
    <property type="match status" value="1"/>
</dbReference>
<protein>
    <submittedName>
        <fullName evidence="12">Gonadotropin-releasing hormone II receptor like protein</fullName>
    </submittedName>
</protein>
<reference evidence="12" key="2">
    <citation type="submission" date="2020-06" db="EMBL/GenBank/DDBJ databases">
        <authorList>
            <person name="Sheffer M."/>
        </authorList>
    </citation>
    <scope>NUCLEOTIDE SEQUENCE</scope>
</reference>
<dbReference type="InterPro" id="IPR001817">
    <property type="entry name" value="Vasoprsn_rcpt"/>
</dbReference>
<sequence length="512" mass="58973">MGGVGMEIGLLDESYIDEYFINGSYNDSYNGSLLFPDLPYYLTFNEDSVREVVLYSLMFVLAAAGNIPVFVTLLRNRHRKSRVNLMILHLAIADLIVTFVMIPLEIAWRITVQWVAGNAACKILLYMRAFGPYLSSTVLVCISLDRYFAILYPLKVNDAQRRGKIMLGLAWAISILCSIPQSVIFHVETHPEYPQFIQCVSFNFFPTVYHKMAYNIFCLLAVYGVPLSVIIFCYSRILWEISRRSRDTDVSFLLADLTQQPQYRRRLCLRRSDIAQMERARARTLRMTIIIVLTFFWCWTPYVVMVLWYLFDPESADKVDSRVQSSLFMFAVSNSCVNPLVYGSYVLNFKDVFAKCCCKRPTGINASMSHTQITTPAKKVHFEGIQRDVSIHLNMNGTGTYPVLIDDVDIKDQSFPKFDIRPFRYSSSLNKLYSKEYYGTNSSQKVEELKEVHFNTKDLCPREMIQDEEVETLLSEVSSQMVKEFVESSNVDSTEILSLCPSFTIKMIQKLR</sequence>
<evidence type="ECO:0000256" key="7">
    <source>
        <dbReference type="ARBA" id="ARBA00023170"/>
    </source>
</evidence>
<dbReference type="PROSITE" id="PS00237">
    <property type="entry name" value="G_PROTEIN_RECEP_F1_1"/>
    <property type="match status" value="1"/>
</dbReference>
<dbReference type="PRINTS" id="PR00896">
    <property type="entry name" value="VASOPRESSINR"/>
</dbReference>
<evidence type="ECO:0000256" key="3">
    <source>
        <dbReference type="ARBA" id="ARBA00022692"/>
    </source>
</evidence>
<dbReference type="Proteomes" id="UP000807504">
    <property type="component" value="Unassembled WGS sequence"/>
</dbReference>
<dbReference type="PANTHER" id="PTHR24241">
    <property type="entry name" value="NEUROPEPTIDE RECEPTOR-RELATED G-PROTEIN COUPLED RECEPTOR"/>
    <property type="match status" value="1"/>
</dbReference>
<gene>
    <name evidence="12" type="ORF">HNY73_001799</name>
</gene>
<feature type="transmembrane region" description="Helical" evidence="10">
    <location>
        <begin position="212"/>
        <end position="234"/>
    </location>
</feature>
<keyword evidence="13" id="KW-1185">Reference proteome</keyword>
<dbReference type="Pfam" id="PF00001">
    <property type="entry name" value="7tm_1"/>
    <property type="match status" value="1"/>
</dbReference>
<dbReference type="InterPro" id="IPR000276">
    <property type="entry name" value="GPCR_Rhodpsn"/>
</dbReference>
<organism evidence="12 13">
    <name type="scientific">Argiope bruennichi</name>
    <name type="common">Wasp spider</name>
    <name type="synonym">Aranea bruennichi</name>
    <dbReference type="NCBI Taxonomy" id="94029"/>
    <lineage>
        <taxon>Eukaryota</taxon>
        <taxon>Metazoa</taxon>
        <taxon>Ecdysozoa</taxon>
        <taxon>Arthropoda</taxon>
        <taxon>Chelicerata</taxon>
        <taxon>Arachnida</taxon>
        <taxon>Araneae</taxon>
        <taxon>Araneomorphae</taxon>
        <taxon>Entelegynae</taxon>
        <taxon>Araneoidea</taxon>
        <taxon>Araneidae</taxon>
        <taxon>Argiope</taxon>
    </lineage>
</organism>
<evidence type="ECO:0000313" key="12">
    <source>
        <dbReference type="EMBL" id="KAF8793755.1"/>
    </source>
</evidence>
<feature type="domain" description="G-protein coupled receptors family 1 profile" evidence="11">
    <location>
        <begin position="65"/>
        <end position="342"/>
    </location>
</feature>
<name>A0A8T0FU00_ARGBR</name>
<dbReference type="EMBL" id="JABXBU010000002">
    <property type="protein sequence ID" value="KAF8793755.1"/>
    <property type="molecule type" value="Genomic_DNA"/>
</dbReference>